<name>A0ABM7CVW7_9PSED</name>
<reference evidence="1 2" key="1">
    <citation type="submission" date="2018-12" db="EMBL/GenBank/DDBJ databases">
        <authorList>
            <person name="Li S."/>
            <person name="Yang R."/>
            <person name="Chen G."/>
            <person name="Zou L."/>
            <person name="Zhang C."/>
            <person name="Chen Y."/>
            <person name="Liu Z."/>
            <person name="Li Y."/>
            <person name="Yan Y."/>
            <person name="Huang M."/>
            <person name="Chen T."/>
        </authorList>
    </citation>
    <scope>NUCLEOTIDE SEQUENCE [LARGE SCALE GENOMIC DNA]</scope>
    <source>
        <strain evidence="1 2">2014</strain>
    </source>
</reference>
<protein>
    <submittedName>
        <fullName evidence="1">Uncharacterized protein</fullName>
    </submittedName>
</protein>
<dbReference type="Proteomes" id="UP000272622">
    <property type="component" value="Chromosome"/>
</dbReference>
<proteinExistence type="predicted"/>
<dbReference type="EMBL" id="CP034337">
    <property type="protein sequence ID" value="AZL75658.1"/>
    <property type="molecule type" value="Genomic_DNA"/>
</dbReference>
<gene>
    <name evidence="1" type="ORF">EI693_22250</name>
</gene>
<accession>A0ABM7CVW7</accession>
<dbReference type="RefSeq" id="WP_125465536.1">
    <property type="nucleotide sequence ID" value="NZ_CP034337.1"/>
</dbReference>
<evidence type="ECO:0000313" key="2">
    <source>
        <dbReference type="Proteomes" id="UP000272622"/>
    </source>
</evidence>
<organism evidence="1 2">
    <name type="scientific">Pseudomonas oryziphila</name>
    <dbReference type="NCBI Taxonomy" id="2894079"/>
    <lineage>
        <taxon>Bacteria</taxon>
        <taxon>Pseudomonadati</taxon>
        <taxon>Pseudomonadota</taxon>
        <taxon>Gammaproteobacteria</taxon>
        <taxon>Pseudomonadales</taxon>
        <taxon>Pseudomonadaceae</taxon>
        <taxon>Pseudomonas</taxon>
    </lineage>
</organism>
<sequence length="169" mass="18940">MAESEIHTFSELLVAMQAAKGPKVRKTLYLLSLAFGNASCETDTPQAAVDFVVAVFASSTLCGKPGMSRLLEEVGWEFHRYDDTQKQQIYRALCDTYPQYQNGEFCWRVCDLVARQYTTHQAMNFFAHQSEAATGEGRRGIDAGLKVIAGRERHNRNVMAQIQQLQGSL</sequence>
<evidence type="ECO:0000313" key="1">
    <source>
        <dbReference type="EMBL" id="AZL75658.1"/>
    </source>
</evidence>
<keyword evidence="2" id="KW-1185">Reference proteome</keyword>